<accession>A0A6A4Z7Z2</accession>
<dbReference type="InterPro" id="IPR020845">
    <property type="entry name" value="AMP-binding_CS"/>
</dbReference>
<dbReference type="Gene3D" id="3.30.559.30">
    <property type="entry name" value="Nonribosomal peptide synthetase, condensation domain"/>
    <property type="match status" value="1"/>
</dbReference>
<keyword evidence="2" id="KW-0597">Phosphoprotein</keyword>
<dbReference type="SUPFAM" id="SSF56801">
    <property type="entry name" value="Acetyl-CoA synthetase-like"/>
    <property type="match status" value="1"/>
</dbReference>
<feature type="domain" description="AMP-dependent synthetase/ligase" evidence="3">
    <location>
        <begin position="228"/>
        <end position="395"/>
    </location>
</feature>
<dbReference type="Pfam" id="PF00501">
    <property type="entry name" value="AMP-binding"/>
    <property type="match status" value="1"/>
</dbReference>
<dbReference type="InterPro" id="IPR001242">
    <property type="entry name" value="Condensation_dom"/>
</dbReference>
<evidence type="ECO:0000256" key="2">
    <source>
        <dbReference type="ARBA" id="ARBA00022553"/>
    </source>
</evidence>
<organism evidence="5">
    <name type="scientific">Aphanomyces stellatus</name>
    <dbReference type="NCBI Taxonomy" id="120398"/>
    <lineage>
        <taxon>Eukaryota</taxon>
        <taxon>Sar</taxon>
        <taxon>Stramenopiles</taxon>
        <taxon>Oomycota</taxon>
        <taxon>Saprolegniomycetes</taxon>
        <taxon>Saprolegniales</taxon>
        <taxon>Verrucalvaceae</taxon>
        <taxon>Aphanomyces</taxon>
    </lineage>
</organism>
<dbReference type="GO" id="GO:0044550">
    <property type="term" value="P:secondary metabolite biosynthetic process"/>
    <property type="evidence" value="ECO:0007669"/>
    <property type="project" value="TreeGrafter"/>
</dbReference>
<feature type="domain" description="Condensation" evidence="4">
    <location>
        <begin position="2"/>
        <end position="203"/>
    </location>
</feature>
<evidence type="ECO:0000313" key="5">
    <source>
        <dbReference type="EMBL" id="KAF0708283.1"/>
    </source>
</evidence>
<dbReference type="EMBL" id="VJMH01002578">
    <property type="protein sequence ID" value="KAF0708283.1"/>
    <property type="molecule type" value="Genomic_DNA"/>
</dbReference>
<reference evidence="5" key="1">
    <citation type="submission" date="2019-06" db="EMBL/GenBank/DDBJ databases">
        <title>Genomics analysis of Aphanomyces spp. identifies a new class of oomycete effector associated with host adaptation.</title>
        <authorList>
            <person name="Gaulin E."/>
        </authorList>
    </citation>
    <scope>NUCLEOTIDE SEQUENCE</scope>
    <source>
        <strain evidence="5">CBS 578.67</strain>
    </source>
</reference>
<protein>
    <recommendedName>
        <fullName evidence="6">AMP-dependent synthetase/ligase domain-containing protein</fullName>
    </recommendedName>
</protein>
<dbReference type="GO" id="GO:0031177">
    <property type="term" value="F:phosphopantetheine binding"/>
    <property type="evidence" value="ECO:0007669"/>
    <property type="project" value="TreeGrafter"/>
</dbReference>
<dbReference type="Gene3D" id="3.40.50.980">
    <property type="match status" value="2"/>
</dbReference>
<feature type="non-terminal residue" evidence="5">
    <location>
        <position position="1"/>
    </location>
</feature>
<keyword evidence="1" id="KW-0596">Phosphopantetheine</keyword>
<evidence type="ECO:0000259" key="3">
    <source>
        <dbReference type="Pfam" id="PF00501"/>
    </source>
</evidence>
<proteinExistence type="predicted"/>
<sequence length="407" mass="45210">VAQRVGVTVAEITKLAWAATLRKYTRQNDIVFGQVMANRDIPVKDAETILGPLLSTVPCRVRFDDDVNVEQTLLQLQADRGAMMAHSHAGLVDIKRWSGIDGDLFDTLFMYQNMPEEFEKPNERATVMSEDFASNVQSLGYTFELIVLPNSTKLQAVASYKPMKLSHTDAQLLLNEFDHTLYMVCDIATKRGLVEKLWHLSPFQQDLIQSASTGVNMQLPYEVLHHAFEDQAQKQAHARAIEFEDKWLSYGELNAQANSLANKLSTFCVKVGDRVAVVMERCLEFPIGLLAVLKVGAAMMPIDAKFPVERIMYMLDDAKASVLITTEKFRCDFQDISIQKVYVSSHDLARDPITFAPTSSQVVTRDNEAYVVYTSGSTGKPKGVPVLHGGIVNVLSFRSANVGIAAG</sequence>
<gene>
    <name evidence="5" type="ORF">As57867_006384</name>
</gene>
<dbReference type="Pfam" id="PF00668">
    <property type="entry name" value="Condensation"/>
    <property type="match status" value="1"/>
</dbReference>
<dbReference type="GO" id="GO:0043041">
    <property type="term" value="P:amino acid activation for nonribosomal peptide biosynthetic process"/>
    <property type="evidence" value="ECO:0007669"/>
    <property type="project" value="TreeGrafter"/>
</dbReference>
<dbReference type="PANTHER" id="PTHR45527">
    <property type="entry name" value="NONRIBOSOMAL PEPTIDE SYNTHETASE"/>
    <property type="match status" value="1"/>
</dbReference>
<dbReference type="PANTHER" id="PTHR45527:SF1">
    <property type="entry name" value="FATTY ACID SYNTHASE"/>
    <property type="match status" value="1"/>
</dbReference>
<dbReference type="FunFam" id="3.40.50.980:FF:000001">
    <property type="entry name" value="Non-ribosomal peptide synthetase"/>
    <property type="match status" value="1"/>
</dbReference>
<dbReference type="OrthoDB" id="329835at2759"/>
<name>A0A6A4Z7Z2_9STRA</name>
<dbReference type="PROSITE" id="PS00455">
    <property type="entry name" value="AMP_BINDING"/>
    <property type="match status" value="1"/>
</dbReference>
<dbReference type="SUPFAM" id="SSF52777">
    <property type="entry name" value="CoA-dependent acyltransferases"/>
    <property type="match status" value="1"/>
</dbReference>
<dbReference type="AlphaFoldDB" id="A0A6A4Z7Z2"/>
<evidence type="ECO:0000256" key="1">
    <source>
        <dbReference type="ARBA" id="ARBA00022450"/>
    </source>
</evidence>
<evidence type="ECO:0008006" key="6">
    <source>
        <dbReference type="Google" id="ProtNLM"/>
    </source>
</evidence>
<comment type="caution">
    <text evidence="5">The sequence shown here is derived from an EMBL/GenBank/DDBJ whole genome shotgun (WGS) entry which is preliminary data.</text>
</comment>
<feature type="non-terminal residue" evidence="5">
    <location>
        <position position="407"/>
    </location>
</feature>
<evidence type="ECO:0000259" key="4">
    <source>
        <dbReference type="Pfam" id="PF00668"/>
    </source>
</evidence>
<dbReference type="GO" id="GO:0005737">
    <property type="term" value="C:cytoplasm"/>
    <property type="evidence" value="ECO:0007669"/>
    <property type="project" value="TreeGrafter"/>
</dbReference>
<dbReference type="GO" id="GO:0003824">
    <property type="term" value="F:catalytic activity"/>
    <property type="evidence" value="ECO:0007669"/>
    <property type="project" value="InterPro"/>
</dbReference>
<dbReference type="InterPro" id="IPR000873">
    <property type="entry name" value="AMP-dep_synth/lig_dom"/>
</dbReference>